<protein>
    <submittedName>
        <fullName evidence="3">Uncharacterized protein</fullName>
    </submittedName>
</protein>
<accession>A0AA88KT58</accession>
<comment type="caution">
    <text evidence="3">The sequence shown here is derived from an EMBL/GenBank/DDBJ whole genome shotgun (WGS) entry which is preliminary data.</text>
</comment>
<organism evidence="3 4">
    <name type="scientific">Naegleria lovaniensis</name>
    <name type="common">Amoeba</name>
    <dbReference type="NCBI Taxonomy" id="51637"/>
    <lineage>
        <taxon>Eukaryota</taxon>
        <taxon>Discoba</taxon>
        <taxon>Heterolobosea</taxon>
        <taxon>Tetramitia</taxon>
        <taxon>Eutetramitia</taxon>
        <taxon>Vahlkampfiidae</taxon>
        <taxon>Naegleria</taxon>
    </lineage>
</organism>
<dbReference type="InterPro" id="IPR029058">
    <property type="entry name" value="AB_hydrolase_fold"/>
</dbReference>
<keyword evidence="2" id="KW-1133">Transmembrane helix</keyword>
<feature type="compositionally biased region" description="Basic and acidic residues" evidence="1">
    <location>
        <begin position="7"/>
        <end position="38"/>
    </location>
</feature>
<dbReference type="GeneID" id="68096413"/>
<evidence type="ECO:0000256" key="2">
    <source>
        <dbReference type="SAM" id="Phobius"/>
    </source>
</evidence>
<keyword evidence="2" id="KW-0812">Transmembrane</keyword>
<dbReference type="Proteomes" id="UP000816034">
    <property type="component" value="Unassembled WGS sequence"/>
</dbReference>
<keyword evidence="4" id="KW-1185">Reference proteome</keyword>
<sequence>MSNSRRKAYEELDHDQEETPQHDPHEPGRLDHAHHDRSPANLEASSSKSLITKRYIGCLVFGFACLMIAIMIVVVLIFSIQASFKDSYDSKYASSLMSISSAASDPSGATNLMVEIFSVGTRRRMLLNYLSNSDKKKSALGKPLKGQMHLEKDVLGNTKPTLLFINPFPESCLGAFVPAINELMADFKINCVNLRGFGNTRQATNTNGGHGVSNQTTLFTNMVKELVTIVEKQQPEESIILIGQEFSGTLIYLMLQEKGKEWIDDHLEGVVLLNSPHPKIFTDLLKYNSKQQQLFKPLLTSTALNQWASIYYGKNETELANFAKSEWSESGHFTIIKQYLSSNFKGSVGENITFSFPTNMKVDFEDLLKEEKILVISSSDHPYYVYPESMLSLDGVLTKEVKGGIWYARNNPLGFAEIIRNFVFRIISDDKSDDQDD</sequence>
<dbReference type="EMBL" id="PYSW02000001">
    <property type="protein sequence ID" value="KAG2394194.1"/>
    <property type="molecule type" value="Genomic_DNA"/>
</dbReference>
<evidence type="ECO:0000313" key="4">
    <source>
        <dbReference type="Proteomes" id="UP000816034"/>
    </source>
</evidence>
<proteinExistence type="predicted"/>
<name>A0AA88KT58_NAELO</name>
<keyword evidence="2" id="KW-0472">Membrane</keyword>
<feature type="region of interest" description="Disordered" evidence="1">
    <location>
        <begin position="1"/>
        <end position="43"/>
    </location>
</feature>
<evidence type="ECO:0000256" key="1">
    <source>
        <dbReference type="SAM" id="MobiDB-lite"/>
    </source>
</evidence>
<dbReference type="SUPFAM" id="SSF53474">
    <property type="entry name" value="alpha/beta-Hydrolases"/>
    <property type="match status" value="1"/>
</dbReference>
<gene>
    <name evidence="3" type="ORF">C9374_003958</name>
</gene>
<dbReference type="AlphaFoldDB" id="A0AA88KT58"/>
<reference evidence="3 4" key="1">
    <citation type="journal article" date="2018" name="BMC Genomics">
        <title>The genome of Naegleria lovaniensis, the basis for a comparative approach to unravel pathogenicity factors of the human pathogenic amoeba N. fowleri.</title>
        <authorList>
            <person name="Liechti N."/>
            <person name="Schurch N."/>
            <person name="Bruggmann R."/>
            <person name="Wittwer M."/>
        </authorList>
    </citation>
    <scope>NUCLEOTIDE SEQUENCE [LARGE SCALE GENOMIC DNA]</scope>
    <source>
        <strain evidence="3 4">ATCC 30569</strain>
    </source>
</reference>
<dbReference type="RefSeq" id="XP_044556088.1">
    <property type="nucleotide sequence ID" value="XM_044693543.1"/>
</dbReference>
<feature type="transmembrane region" description="Helical" evidence="2">
    <location>
        <begin position="55"/>
        <end position="80"/>
    </location>
</feature>
<evidence type="ECO:0000313" key="3">
    <source>
        <dbReference type="EMBL" id="KAG2394194.1"/>
    </source>
</evidence>
<dbReference type="Gene3D" id="3.40.50.1820">
    <property type="entry name" value="alpha/beta hydrolase"/>
    <property type="match status" value="1"/>
</dbReference>